<comment type="caution">
    <text evidence="6">The sequence shown here is derived from an EMBL/GenBank/DDBJ whole genome shotgun (WGS) entry which is preliminary data.</text>
</comment>
<dbReference type="FunFam" id="3.10.290.10:FF:000003">
    <property type="entry name" value="Pseudouridine synthase"/>
    <property type="match status" value="1"/>
</dbReference>
<dbReference type="GO" id="GO:0000488">
    <property type="term" value="P:maturation of LSU-rRNA from tetracistronic rRNA transcript (SSU-rRNA, LSU-rRNA, 4.5S-rRNA, 5S-rRNA)"/>
    <property type="evidence" value="ECO:0000318"/>
    <property type="project" value="GO_Central"/>
</dbReference>
<dbReference type="InterPro" id="IPR020094">
    <property type="entry name" value="TruA/RsuA/RluB/E/F_N"/>
</dbReference>
<comment type="similarity">
    <text evidence="1">Belongs to the pseudouridine synthase RsuA family.</text>
</comment>
<dbReference type="FunFam" id="3.30.70.1560:FF:000004">
    <property type="entry name" value="Ribosomal large subunit pseudouridine synthase B"/>
    <property type="match status" value="1"/>
</dbReference>
<dbReference type="Gene3D" id="3.30.70.1560">
    <property type="entry name" value="Alpha-L RNA-binding motif"/>
    <property type="match status" value="1"/>
</dbReference>
<dbReference type="OrthoDB" id="440619at2759"/>
<dbReference type="GO" id="GO:0001522">
    <property type="term" value="P:pseudouridine synthesis"/>
    <property type="evidence" value="ECO:0007669"/>
    <property type="project" value="InterPro"/>
</dbReference>
<gene>
    <name evidence="6" type="ORF">ZOSMA_37G00120</name>
</gene>
<dbReference type="CDD" id="cd00165">
    <property type="entry name" value="S4"/>
    <property type="match status" value="1"/>
</dbReference>
<proteinExistence type="inferred from homology"/>
<organism evidence="6 7">
    <name type="scientific">Zostera marina</name>
    <name type="common">Eelgrass</name>
    <dbReference type="NCBI Taxonomy" id="29655"/>
    <lineage>
        <taxon>Eukaryota</taxon>
        <taxon>Viridiplantae</taxon>
        <taxon>Streptophyta</taxon>
        <taxon>Embryophyta</taxon>
        <taxon>Tracheophyta</taxon>
        <taxon>Spermatophyta</taxon>
        <taxon>Magnoliopsida</taxon>
        <taxon>Liliopsida</taxon>
        <taxon>Zosteraceae</taxon>
        <taxon>Zostera</taxon>
    </lineage>
</organism>
<dbReference type="OMA" id="DGEFTHQ"/>
<dbReference type="Gene3D" id="3.30.70.580">
    <property type="entry name" value="Pseudouridine synthase I, catalytic domain, N-terminal subdomain"/>
    <property type="match status" value="1"/>
</dbReference>
<dbReference type="SUPFAM" id="SSF55120">
    <property type="entry name" value="Pseudouridine synthase"/>
    <property type="match status" value="1"/>
</dbReference>
<dbReference type="InterPro" id="IPR036986">
    <property type="entry name" value="S4_RNA-bd_sf"/>
</dbReference>
<evidence type="ECO:0000259" key="5">
    <source>
        <dbReference type="SMART" id="SM00363"/>
    </source>
</evidence>
<dbReference type="InterPro" id="IPR050343">
    <property type="entry name" value="RsuA_PseudoU_synthase"/>
</dbReference>
<dbReference type="GO" id="GO:0000489">
    <property type="term" value="P:maturation of SSU-rRNA from tetracistronic rRNA transcript (SSU-rRNA, LSU-rRNA, 4.5S-rRNA, 5S-rRNA)"/>
    <property type="evidence" value="ECO:0000318"/>
    <property type="project" value="GO_Central"/>
</dbReference>
<evidence type="ECO:0000256" key="4">
    <source>
        <dbReference type="SAM" id="MobiDB-lite"/>
    </source>
</evidence>
<dbReference type="NCBIfam" id="TIGR00093">
    <property type="entry name" value="pseudouridine synthase"/>
    <property type="match status" value="1"/>
</dbReference>
<evidence type="ECO:0000256" key="2">
    <source>
        <dbReference type="ARBA" id="ARBA00023235"/>
    </source>
</evidence>
<protein>
    <submittedName>
        <fullName evidence="6">Pseudouridine synthase family protein</fullName>
    </submittedName>
</protein>
<dbReference type="InterPro" id="IPR006145">
    <property type="entry name" value="PsdUridine_synth_RsuA/RluA"/>
</dbReference>
<evidence type="ECO:0000313" key="7">
    <source>
        <dbReference type="Proteomes" id="UP000036987"/>
    </source>
</evidence>
<dbReference type="InterPro" id="IPR000748">
    <property type="entry name" value="PsdUridine_synth_RsuA/RluB/E/F"/>
</dbReference>
<evidence type="ECO:0000256" key="3">
    <source>
        <dbReference type="PROSITE-ProRule" id="PRU00182"/>
    </source>
</evidence>
<dbReference type="InterPro" id="IPR020103">
    <property type="entry name" value="PsdUridine_synth_cat_dom_sf"/>
</dbReference>
<dbReference type="GO" id="GO:0009982">
    <property type="term" value="F:pseudouridine synthase activity"/>
    <property type="evidence" value="ECO:0007669"/>
    <property type="project" value="InterPro"/>
</dbReference>
<dbReference type="PROSITE" id="PS01149">
    <property type="entry name" value="PSI_RSU"/>
    <property type="match status" value="1"/>
</dbReference>
<dbReference type="Gene3D" id="3.10.290.10">
    <property type="entry name" value="RNA-binding S4 domain"/>
    <property type="match status" value="1"/>
</dbReference>
<dbReference type="PANTHER" id="PTHR47683">
    <property type="entry name" value="PSEUDOURIDINE SYNTHASE FAMILY PROTEIN-RELATED"/>
    <property type="match status" value="1"/>
</dbReference>
<keyword evidence="7" id="KW-1185">Reference proteome</keyword>
<dbReference type="GO" id="GO:0009507">
    <property type="term" value="C:chloroplast"/>
    <property type="evidence" value="ECO:0000318"/>
    <property type="project" value="GO_Central"/>
</dbReference>
<name>A0A0K9P565_ZOSMR</name>
<evidence type="ECO:0000256" key="1">
    <source>
        <dbReference type="ARBA" id="ARBA00008348"/>
    </source>
</evidence>
<dbReference type="PROSITE" id="PS50889">
    <property type="entry name" value="S4"/>
    <property type="match status" value="1"/>
</dbReference>
<sequence>MAVVAAAAVTLTASIAFSSIHRTCPSLYFSNLNRSPRRTLCLIRSSSSPGFDISFGASAPSKNDAIDKPEAMLIPWIVKDENGNLSLSSTPPANFLQSMVEVKKKKPNITKAQKSGSTYPPPPSPLSTAKTPPKYSKAARRFYNTTFRESQRLSKILAQAGVASRRNSEELIFQGKVTLNGSVCKLPQTRVDILKDSIYVNGNRLPKKLPPKIYFALNKPKGYICSNGKEELKSVVSLFDEDFWNTWTKINPGLPKPRLFTVGRLDVATTGLIIVTNDGDFAQEISHPSSNLTKEYIATIEGSVHKRHLLVISEGTKIEGVHCTPASVELLPSQPDMLRSRIRIVVNEGRNHEVRELLKNAGLEVHSLKRVRIGGFRLASNLGLGKYVELKPSDLKIVGKKDL</sequence>
<dbReference type="InterPro" id="IPR018496">
    <property type="entry name" value="PsdUridine_synth_RsuA/RluB_CS"/>
</dbReference>
<dbReference type="FunFam" id="3.30.70.580:FF:000013">
    <property type="entry name" value="Ribosomal large subunit pseudouridine synthase B"/>
    <property type="match status" value="1"/>
</dbReference>
<evidence type="ECO:0000313" key="6">
    <source>
        <dbReference type="EMBL" id="KMZ64133.1"/>
    </source>
</evidence>
<accession>A0A0K9P565</accession>
<dbReference type="Pfam" id="PF01479">
    <property type="entry name" value="S4"/>
    <property type="match status" value="1"/>
</dbReference>
<feature type="region of interest" description="Disordered" evidence="4">
    <location>
        <begin position="106"/>
        <end position="135"/>
    </location>
</feature>
<dbReference type="PANTHER" id="PTHR47683:SF2">
    <property type="entry name" value="RNA-BINDING S4 DOMAIN-CONTAINING PROTEIN"/>
    <property type="match status" value="1"/>
</dbReference>
<dbReference type="Proteomes" id="UP000036987">
    <property type="component" value="Unassembled WGS sequence"/>
</dbReference>
<dbReference type="EMBL" id="LFYR01001173">
    <property type="protein sequence ID" value="KMZ64133.1"/>
    <property type="molecule type" value="Genomic_DNA"/>
</dbReference>
<reference evidence="7" key="1">
    <citation type="journal article" date="2016" name="Nature">
        <title>The genome of the seagrass Zostera marina reveals angiosperm adaptation to the sea.</title>
        <authorList>
            <person name="Olsen J.L."/>
            <person name="Rouze P."/>
            <person name="Verhelst B."/>
            <person name="Lin Y.-C."/>
            <person name="Bayer T."/>
            <person name="Collen J."/>
            <person name="Dattolo E."/>
            <person name="De Paoli E."/>
            <person name="Dittami S."/>
            <person name="Maumus F."/>
            <person name="Michel G."/>
            <person name="Kersting A."/>
            <person name="Lauritano C."/>
            <person name="Lohaus R."/>
            <person name="Toepel M."/>
            <person name="Tonon T."/>
            <person name="Vanneste K."/>
            <person name="Amirebrahimi M."/>
            <person name="Brakel J."/>
            <person name="Bostroem C."/>
            <person name="Chovatia M."/>
            <person name="Grimwood J."/>
            <person name="Jenkins J.W."/>
            <person name="Jueterbock A."/>
            <person name="Mraz A."/>
            <person name="Stam W.T."/>
            <person name="Tice H."/>
            <person name="Bornberg-Bauer E."/>
            <person name="Green P.J."/>
            <person name="Pearson G.A."/>
            <person name="Procaccini G."/>
            <person name="Duarte C.M."/>
            <person name="Schmutz J."/>
            <person name="Reusch T.B.H."/>
            <person name="Van de Peer Y."/>
        </authorList>
    </citation>
    <scope>NUCLEOTIDE SEQUENCE [LARGE SCALE GENOMIC DNA]</scope>
    <source>
        <strain evidence="7">cv. Finnish</strain>
    </source>
</reference>
<dbReference type="InterPro" id="IPR042092">
    <property type="entry name" value="PsdUridine_s_RsuA/RluB/E/F_cat"/>
</dbReference>
<keyword evidence="2" id="KW-0413">Isomerase</keyword>
<dbReference type="InterPro" id="IPR002942">
    <property type="entry name" value="S4_RNA-bd"/>
</dbReference>
<dbReference type="STRING" id="29655.A0A0K9P565"/>
<dbReference type="SMART" id="SM00363">
    <property type="entry name" value="S4"/>
    <property type="match status" value="1"/>
</dbReference>
<dbReference type="SUPFAM" id="SSF55174">
    <property type="entry name" value="Alpha-L RNA-binding motif"/>
    <property type="match status" value="1"/>
</dbReference>
<feature type="domain" description="RNA-binding S4" evidence="5">
    <location>
        <begin position="151"/>
        <end position="210"/>
    </location>
</feature>
<keyword evidence="3" id="KW-0694">RNA-binding</keyword>
<dbReference type="AlphaFoldDB" id="A0A0K9P565"/>
<dbReference type="GO" id="GO:0003723">
    <property type="term" value="F:RNA binding"/>
    <property type="evidence" value="ECO:0007669"/>
    <property type="project" value="UniProtKB-KW"/>
</dbReference>
<dbReference type="GO" id="GO:0032544">
    <property type="term" value="P:plastid translation"/>
    <property type="evidence" value="ECO:0000318"/>
    <property type="project" value="GO_Central"/>
</dbReference>
<dbReference type="Pfam" id="PF00849">
    <property type="entry name" value="PseudoU_synth_2"/>
    <property type="match status" value="1"/>
</dbReference>